<dbReference type="RefSeq" id="WP_188676855.1">
    <property type="nucleotide sequence ID" value="NZ_BMKA01000004.1"/>
</dbReference>
<dbReference type="SUPFAM" id="SSF75304">
    <property type="entry name" value="Amidase signature (AS) enzymes"/>
    <property type="match status" value="1"/>
</dbReference>
<evidence type="ECO:0000259" key="2">
    <source>
        <dbReference type="Pfam" id="PF01425"/>
    </source>
</evidence>
<keyword evidence="4" id="KW-1185">Reference proteome</keyword>
<dbReference type="PANTHER" id="PTHR11895:SF7">
    <property type="entry name" value="GLUTAMYL-TRNA(GLN) AMIDOTRANSFERASE SUBUNIT A, MITOCHONDRIAL"/>
    <property type="match status" value="1"/>
</dbReference>
<reference evidence="3" key="2">
    <citation type="submission" date="2020-09" db="EMBL/GenBank/DDBJ databases">
        <authorList>
            <person name="Sun Q."/>
            <person name="Zhou Y."/>
        </authorList>
    </citation>
    <scope>NUCLEOTIDE SEQUENCE</scope>
    <source>
        <strain evidence="3">CGMCC 1.15880</strain>
    </source>
</reference>
<dbReference type="InterPro" id="IPR023631">
    <property type="entry name" value="Amidase_dom"/>
</dbReference>
<reference evidence="3" key="1">
    <citation type="journal article" date="2014" name="Int. J. Syst. Evol. Microbiol.">
        <title>Complete genome sequence of Corynebacterium casei LMG S-19264T (=DSM 44701T), isolated from a smear-ripened cheese.</title>
        <authorList>
            <consortium name="US DOE Joint Genome Institute (JGI-PGF)"/>
            <person name="Walter F."/>
            <person name="Albersmeier A."/>
            <person name="Kalinowski J."/>
            <person name="Ruckert C."/>
        </authorList>
    </citation>
    <scope>NUCLEOTIDE SEQUENCE</scope>
    <source>
        <strain evidence="3">CGMCC 1.15880</strain>
    </source>
</reference>
<protein>
    <submittedName>
        <fullName evidence="3">Amidase</fullName>
    </submittedName>
</protein>
<name>A0A916R109_9RHOB</name>
<gene>
    <name evidence="3" type="ORF">GCM10011498_29050</name>
</gene>
<comment type="caution">
    <text evidence="3">The sequence shown here is derived from an EMBL/GenBank/DDBJ whole genome shotgun (WGS) entry which is preliminary data.</text>
</comment>
<dbReference type="PANTHER" id="PTHR11895">
    <property type="entry name" value="TRANSAMIDASE"/>
    <property type="match status" value="1"/>
</dbReference>
<dbReference type="Pfam" id="PF01425">
    <property type="entry name" value="Amidase"/>
    <property type="match status" value="1"/>
</dbReference>
<dbReference type="PROSITE" id="PS00571">
    <property type="entry name" value="AMIDASES"/>
    <property type="match status" value="1"/>
</dbReference>
<dbReference type="InterPro" id="IPR000120">
    <property type="entry name" value="Amidase"/>
</dbReference>
<dbReference type="AlphaFoldDB" id="A0A916R109"/>
<organism evidence="3 4">
    <name type="scientific">Neptunicoccus cionae</name>
    <dbReference type="NCBI Taxonomy" id="2035344"/>
    <lineage>
        <taxon>Bacteria</taxon>
        <taxon>Pseudomonadati</taxon>
        <taxon>Pseudomonadota</taxon>
        <taxon>Alphaproteobacteria</taxon>
        <taxon>Rhodobacterales</taxon>
        <taxon>Paracoccaceae</taxon>
        <taxon>Neptunicoccus</taxon>
    </lineage>
</organism>
<dbReference type="Proteomes" id="UP000628017">
    <property type="component" value="Unassembled WGS sequence"/>
</dbReference>
<proteinExistence type="inferred from homology"/>
<dbReference type="InterPro" id="IPR036928">
    <property type="entry name" value="AS_sf"/>
</dbReference>
<dbReference type="InterPro" id="IPR020556">
    <property type="entry name" value="Amidase_CS"/>
</dbReference>
<dbReference type="Gene3D" id="3.90.1300.10">
    <property type="entry name" value="Amidase signature (AS) domain"/>
    <property type="match status" value="1"/>
</dbReference>
<dbReference type="GO" id="GO:0003824">
    <property type="term" value="F:catalytic activity"/>
    <property type="evidence" value="ECO:0007669"/>
    <property type="project" value="InterPro"/>
</dbReference>
<dbReference type="EMBL" id="BMKA01000004">
    <property type="protein sequence ID" value="GGA26285.1"/>
    <property type="molecule type" value="Genomic_DNA"/>
</dbReference>
<accession>A0A916R109</accession>
<sequence>MLNREEWVAQDLVGLSALAAKGDVSRREILQTAIREIESQNQAVNAVVLTRFEEALDQLDRTEQADRFTGMPYLIKDLHAPVKGMPLSNGSEKFVGTEMGFDSTTVSRLRKAGIALLGRTASPEFGLTITTESRAWGATRNPWNLERSAGGSSGGAGAAVASGMVPAAHATDSAGSIRIPAAFNGLVGLKPTRGVNAIGPHRGDPNFGMSHEHAVSRTVRDTAVLLDITAGPDAGCPYFTPAPEGGFEALCKTAPPPLRIGFLTDRFDGKAIDPDSAAAVANTAKLLADLGHTVEEARPDFDFETLTANAFRLLVSSLAGFFPPEFCEGPMEGFEPMTRKSMRYAANVGLHEYLQRAAVVNAEVRKMSAFFERYDILMTASTNGAALPLGVAHLDQDIEFDAFVDLVLDKSPFSVPFNASGQPAITLPVHQSAEGMPIGVQLVSAFGQDGKLLQLAAQMEAASDWKTLAP</sequence>
<evidence type="ECO:0000256" key="1">
    <source>
        <dbReference type="ARBA" id="ARBA00009199"/>
    </source>
</evidence>
<feature type="domain" description="Amidase" evidence="2">
    <location>
        <begin position="28"/>
        <end position="453"/>
    </location>
</feature>
<evidence type="ECO:0000313" key="4">
    <source>
        <dbReference type="Proteomes" id="UP000628017"/>
    </source>
</evidence>
<comment type="similarity">
    <text evidence="1">Belongs to the amidase family.</text>
</comment>
<evidence type="ECO:0000313" key="3">
    <source>
        <dbReference type="EMBL" id="GGA26285.1"/>
    </source>
</evidence>